<evidence type="ECO:0000256" key="1">
    <source>
        <dbReference type="ARBA" id="ARBA00004651"/>
    </source>
</evidence>
<evidence type="ECO:0000256" key="2">
    <source>
        <dbReference type="ARBA" id="ARBA00022448"/>
    </source>
</evidence>
<evidence type="ECO:0000256" key="4">
    <source>
        <dbReference type="ARBA" id="ARBA00022692"/>
    </source>
</evidence>
<evidence type="ECO:0000313" key="10">
    <source>
        <dbReference type="Proteomes" id="UP000322267"/>
    </source>
</evidence>
<evidence type="ECO:0000256" key="3">
    <source>
        <dbReference type="ARBA" id="ARBA00022475"/>
    </source>
</evidence>
<dbReference type="PANTHER" id="PTHR30561">
    <property type="entry name" value="SMR FAMILY PROTON-DEPENDENT DRUG EFFLUX TRANSPORTER SUGE"/>
    <property type="match status" value="1"/>
</dbReference>
<organism evidence="9 10">
    <name type="scientific">Rossellomorea vietnamensis</name>
    <dbReference type="NCBI Taxonomy" id="218284"/>
    <lineage>
        <taxon>Bacteria</taxon>
        <taxon>Bacillati</taxon>
        <taxon>Bacillota</taxon>
        <taxon>Bacilli</taxon>
        <taxon>Bacillales</taxon>
        <taxon>Bacillaceae</taxon>
        <taxon>Rossellomorea</taxon>
    </lineage>
</organism>
<keyword evidence="5 8" id="KW-1133">Transmembrane helix</keyword>
<accession>A0A5D4NVY5</accession>
<dbReference type="InterPro" id="IPR045324">
    <property type="entry name" value="Small_multidrug_res"/>
</dbReference>
<keyword evidence="4 7" id="KW-0812">Transmembrane</keyword>
<dbReference type="PANTHER" id="PTHR30561:SF0">
    <property type="entry name" value="GUANIDINIUM EXPORTER"/>
    <property type="match status" value="1"/>
</dbReference>
<protein>
    <submittedName>
        <fullName evidence="9">Multidrug efflux SMR transporter</fullName>
    </submittedName>
</protein>
<proteinExistence type="inferred from homology"/>
<dbReference type="InterPro" id="IPR000390">
    <property type="entry name" value="Small_drug/metabolite_transptr"/>
</dbReference>
<evidence type="ECO:0000256" key="7">
    <source>
        <dbReference type="RuleBase" id="RU003942"/>
    </source>
</evidence>
<dbReference type="GO" id="GO:0005886">
    <property type="term" value="C:plasma membrane"/>
    <property type="evidence" value="ECO:0007669"/>
    <property type="project" value="UniProtKB-SubCell"/>
</dbReference>
<dbReference type="RefSeq" id="WP_148938943.1">
    <property type="nucleotide sequence ID" value="NZ_VTEI01000003.1"/>
</dbReference>
<dbReference type="Gene3D" id="1.10.3730.20">
    <property type="match status" value="1"/>
</dbReference>
<evidence type="ECO:0000256" key="5">
    <source>
        <dbReference type="ARBA" id="ARBA00022989"/>
    </source>
</evidence>
<evidence type="ECO:0000256" key="8">
    <source>
        <dbReference type="SAM" id="Phobius"/>
    </source>
</evidence>
<feature type="transmembrane region" description="Helical" evidence="8">
    <location>
        <begin position="84"/>
        <end position="102"/>
    </location>
</feature>
<feature type="transmembrane region" description="Helical" evidence="8">
    <location>
        <begin position="29"/>
        <end position="47"/>
    </location>
</feature>
<evidence type="ECO:0000256" key="6">
    <source>
        <dbReference type="ARBA" id="ARBA00023136"/>
    </source>
</evidence>
<dbReference type="Proteomes" id="UP000322267">
    <property type="component" value="Unassembled WGS sequence"/>
</dbReference>
<dbReference type="FunFam" id="1.10.3730.20:FF:000001">
    <property type="entry name" value="Quaternary ammonium compound resistance transporter SugE"/>
    <property type="match status" value="1"/>
</dbReference>
<keyword evidence="3" id="KW-1003">Cell membrane</keyword>
<feature type="transmembrane region" description="Helical" evidence="8">
    <location>
        <begin position="59"/>
        <end position="78"/>
    </location>
</feature>
<dbReference type="Pfam" id="PF00893">
    <property type="entry name" value="Multi_Drug_Res"/>
    <property type="match status" value="1"/>
</dbReference>
<keyword evidence="2" id="KW-0813">Transport</keyword>
<dbReference type="GO" id="GO:0022857">
    <property type="term" value="F:transmembrane transporter activity"/>
    <property type="evidence" value="ECO:0007669"/>
    <property type="project" value="InterPro"/>
</dbReference>
<dbReference type="OrthoDB" id="21828at2"/>
<reference evidence="9 10" key="1">
    <citation type="submission" date="2019-08" db="EMBL/GenBank/DDBJ databases">
        <title>Bacillus genomes from the desert of Cuatro Cienegas, Coahuila.</title>
        <authorList>
            <person name="Olmedo-Alvarez G."/>
        </authorList>
    </citation>
    <scope>NUCLEOTIDE SEQUENCE [LARGE SCALE GENOMIC DNA]</scope>
    <source>
        <strain evidence="9 10">CH34_1T</strain>
    </source>
</reference>
<evidence type="ECO:0000313" key="9">
    <source>
        <dbReference type="EMBL" id="TYS17608.1"/>
    </source>
</evidence>
<gene>
    <name evidence="9" type="ORF">FZC78_07005</name>
</gene>
<sequence length="117" mass="12599">MAWIYLVIGGLLEVGWAIGLSFSKGFTEPLPSVMTVILLLISFYFFAKSMKMIPIGTAYAAFTGIGAGGTSIIGMIFLGDKVSTAKIFFISLLIFSVLGLKFSSKDGMKKDENNPEV</sequence>
<comment type="subcellular location">
    <subcellularLocation>
        <location evidence="1 7">Cell membrane</location>
        <topology evidence="1 7">Multi-pass membrane protein</topology>
    </subcellularLocation>
</comment>
<dbReference type="AlphaFoldDB" id="A0A5D4NVY5"/>
<dbReference type="EMBL" id="VTEI01000003">
    <property type="protein sequence ID" value="TYS17608.1"/>
    <property type="molecule type" value="Genomic_DNA"/>
</dbReference>
<name>A0A5D4NVY5_9BACI</name>
<dbReference type="InterPro" id="IPR037185">
    <property type="entry name" value="EmrE-like"/>
</dbReference>
<dbReference type="SUPFAM" id="SSF103481">
    <property type="entry name" value="Multidrug resistance efflux transporter EmrE"/>
    <property type="match status" value="1"/>
</dbReference>
<comment type="caution">
    <text evidence="9">The sequence shown here is derived from an EMBL/GenBank/DDBJ whole genome shotgun (WGS) entry which is preliminary data.</text>
</comment>
<comment type="similarity">
    <text evidence="7">Belongs to the drug/metabolite transporter (DMT) superfamily. Small multidrug resistance (SMR) (TC 2.A.7.1) family.</text>
</comment>
<keyword evidence="6 8" id="KW-0472">Membrane</keyword>